<evidence type="ECO:0000256" key="1">
    <source>
        <dbReference type="SAM" id="MobiDB-lite"/>
    </source>
</evidence>
<dbReference type="EMBL" id="CP061539">
    <property type="protein sequence ID" value="QNV36809.1"/>
    <property type="molecule type" value="Genomic_DNA"/>
</dbReference>
<accession>A0A7H2BAW3</accession>
<feature type="signal peptide" evidence="2">
    <location>
        <begin position="1"/>
        <end position="24"/>
    </location>
</feature>
<sequence length="143" mass="15272">MKNPKAFTALALATGALITGCAHTVPAGIALEKTDSFNHRDDIVVSGAIHTEDGKTAPGNIRITVDGTDFDGNEVKFNGEQSYYKLTADNTADLHDTTYWVTVQAEDPEAEVSCYIKDTGITEPLHTSESEGKGSATCSLDYN</sequence>
<gene>
    <name evidence="3" type="ORF">IDM49_05855</name>
</gene>
<name>A0A7H2BAW3_9MICC</name>
<proteinExistence type="predicted"/>
<dbReference type="GeneID" id="96623754"/>
<organism evidence="3 4">
    <name type="scientific">Rothia terrae</name>
    <dbReference type="NCBI Taxonomy" id="396015"/>
    <lineage>
        <taxon>Bacteria</taxon>
        <taxon>Bacillati</taxon>
        <taxon>Actinomycetota</taxon>
        <taxon>Actinomycetes</taxon>
        <taxon>Micrococcales</taxon>
        <taxon>Micrococcaceae</taxon>
        <taxon>Rothia</taxon>
    </lineage>
</organism>
<keyword evidence="2" id="KW-0732">Signal</keyword>
<keyword evidence="4" id="KW-1185">Reference proteome</keyword>
<feature type="region of interest" description="Disordered" evidence="1">
    <location>
        <begin position="124"/>
        <end position="143"/>
    </location>
</feature>
<feature type="chain" id="PRO_5038667324" description="Lipoprotein" evidence="2">
    <location>
        <begin position="25"/>
        <end position="143"/>
    </location>
</feature>
<dbReference type="PROSITE" id="PS51257">
    <property type="entry name" value="PROKAR_LIPOPROTEIN"/>
    <property type="match status" value="1"/>
</dbReference>
<evidence type="ECO:0008006" key="5">
    <source>
        <dbReference type="Google" id="ProtNLM"/>
    </source>
</evidence>
<dbReference type="Proteomes" id="UP000516404">
    <property type="component" value="Chromosome"/>
</dbReference>
<protein>
    <recommendedName>
        <fullName evidence="5">Lipoprotein</fullName>
    </recommendedName>
</protein>
<evidence type="ECO:0000313" key="3">
    <source>
        <dbReference type="EMBL" id="QNV36809.1"/>
    </source>
</evidence>
<dbReference type="KEGG" id="rter:IDM49_05855"/>
<evidence type="ECO:0000256" key="2">
    <source>
        <dbReference type="SAM" id="SignalP"/>
    </source>
</evidence>
<evidence type="ECO:0000313" key="4">
    <source>
        <dbReference type="Proteomes" id="UP000516404"/>
    </source>
</evidence>
<dbReference type="RefSeq" id="WP_190723852.1">
    <property type="nucleotide sequence ID" value="NZ_CP061539.1"/>
</dbReference>
<dbReference type="AlphaFoldDB" id="A0A7H2BAW3"/>
<reference evidence="3 4" key="1">
    <citation type="submission" date="2020-09" db="EMBL/GenBank/DDBJ databases">
        <title>Investigation of environmental microbes.</title>
        <authorList>
            <person name="Ou Y."/>
            <person name="Kang Q."/>
        </authorList>
    </citation>
    <scope>NUCLEOTIDE SEQUENCE [LARGE SCALE GENOMIC DNA]</scope>
    <source>
        <strain evidence="3 4">KJZ-14</strain>
    </source>
</reference>